<feature type="domain" description="Peptidase M1 membrane alanine aminopeptidase" evidence="14">
    <location>
        <begin position="377"/>
        <end position="417"/>
    </location>
</feature>
<dbReference type="PANTHER" id="PTHR11533:SF297">
    <property type="entry name" value="AMINOPEPTIDASE N"/>
    <property type="match status" value="1"/>
</dbReference>
<evidence type="ECO:0000313" key="16">
    <source>
        <dbReference type="EMBL" id="CCM62310.1"/>
    </source>
</evidence>
<organism evidence="16 17">
    <name type="scientific">Candidatus Neomicrothrix parvicella RN1</name>
    <dbReference type="NCBI Taxonomy" id="1229780"/>
    <lineage>
        <taxon>Bacteria</taxon>
        <taxon>Bacillati</taxon>
        <taxon>Actinomycetota</taxon>
        <taxon>Acidimicrobiia</taxon>
        <taxon>Acidimicrobiales</taxon>
        <taxon>Microthrixaceae</taxon>
        <taxon>Candidatus Neomicrothrix</taxon>
    </lineage>
</organism>
<protein>
    <recommendedName>
        <fullName evidence="5">Aminopeptidase N</fullName>
        <ecNumber evidence="4">3.4.11.2</ecNumber>
    </recommendedName>
    <alternativeName>
        <fullName evidence="11">Alanine aminopeptidase</fullName>
    </alternativeName>
    <alternativeName>
        <fullName evidence="12">Lysyl aminopeptidase</fullName>
    </alternativeName>
</protein>
<dbReference type="SUPFAM" id="SSF63737">
    <property type="entry name" value="Leukotriene A4 hydrolase N-terminal domain"/>
    <property type="match status" value="1"/>
</dbReference>
<dbReference type="PRINTS" id="PR00756">
    <property type="entry name" value="ALADIPTASE"/>
</dbReference>
<dbReference type="Pfam" id="PF17900">
    <property type="entry name" value="Peptidase_M1_N"/>
    <property type="match status" value="1"/>
</dbReference>
<dbReference type="Proteomes" id="UP000018291">
    <property type="component" value="Unassembled WGS sequence"/>
</dbReference>
<dbReference type="HOGENOM" id="CLU_014298_2_0_11"/>
<keyword evidence="7" id="KW-0479">Metal-binding</keyword>
<dbReference type="InterPro" id="IPR050344">
    <property type="entry name" value="Peptidase_M1_aminopeptidases"/>
</dbReference>
<evidence type="ECO:0000256" key="8">
    <source>
        <dbReference type="ARBA" id="ARBA00022801"/>
    </source>
</evidence>
<keyword evidence="9" id="KW-0862">Zinc</keyword>
<dbReference type="GO" id="GO:0006508">
    <property type="term" value="P:proteolysis"/>
    <property type="evidence" value="ECO:0007669"/>
    <property type="project" value="UniProtKB-KW"/>
</dbReference>
<evidence type="ECO:0000256" key="11">
    <source>
        <dbReference type="ARBA" id="ARBA00029811"/>
    </source>
</evidence>
<feature type="region of interest" description="Disordered" evidence="13">
    <location>
        <begin position="41"/>
        <end position="100"/>
    </location>
</feature>
<dbReference type="Gene3D" id="1.10.390.10">
    <property type="entry name" value="Neutral Protease Domain 2"/>
    <property type="match status" value="2"/>
</dbReference>
<evidence type="ECO:0000256" key="10">
    <source>
        <dbReference type="ARBA" id="ARBA00023049"/>
    </source>
</evidence>
<name>R4YWJ2_9ACTN</name>
<dbReference type="EMBL" id="CANL01000002">
    <property type="protein sequence ID" value="CCM62310.1"/>
    <property type="molecule type" value="Genomic_DNA"/>
</dbReference>
<keyword evidence="6" id="KW-0645">Protease</keyword>
<dbReference type="Pfam" id="PF01433">
    <property type="entry name" value="Peptidase_M1"/>
    <property type="match status" value="1"/>
</dbReference>
<dbReference type="GO" id="GO:0016285">
    <property type="term" value="F:alanyl aminopeptidase activity"/>
    <property type="evidence" value="ECO:0007669"/>
    <property type="project" value="UniProtKB-EC"/>
</dbReference>
<evidence type="ECO:0000256" key="4">
    <source>
        <dbReference type="ARBA" id="ARBA00012564"/>
    </source>
</evidence>
<dbReference type="PANTHER" id="PTHR11533">
    <property type="entry name" value="PROTEASE M1 ZINC METALLOPROTEASE"/>
    <property type="match status" value="1"/>
</dbReference>
<keyword evidence="10" id="KW-0482">Metalloprotease</keyword>
<feature type="region of interest" description="Disordered" evidence="13">
    <location>
        <begin position="417"/>
        <end position="436"/>
    </location>
</feature>
<feature type="compositionally biased region" description="Low complexity" evidence="13">
    <location>
        <begin position="44"/>
        <end position="84"/>
    </location>
</feature>
<evidence type="ECO:0000256" key="3">
    <source>
        <dbReference type="ARBA" id="ARBA00010136"/>
    </source>
</evidence>
<evidence type="ECO:0000256" key="2">
    <source>
        <dbReference type="ARBA" id="ARBA00001947"/>
    </source>
</evidence>
<evidence type="ECO:0000256" key="7">
    <source>
        <dbReference type="ARBA" id="ARBA00022723"/>
    </source>
</evidence>
<evidence type="ECO:0000256" key="1">
    <source>
        <dbReference type="ARBA" id="ARBA00000098"/>
    </source>
</evidence>
<evidence type="ECO:0000256" key="6">
    <source>
        <dbReference type="ARBA" id="ARBA00022670"/>
    </source>
</evidence>
<dbReference type="InterPro" id="IPR014782">
    <property type="entry name" value="Peptidase_M1_dom"/>
</dbReference>
<comment type="catalytic activity">
    <reaction evidence="1">
        <text>Release of an N-terminal amino acid, Xaa-|-Yaa- from a peptide, amide or arylamide. Xaa is preferably Ala, but may be most amino acids including Pro (slow action). When a terminal hydrophobic residue is followed by a prolyl residue, the two may be released as an intact Xaa-Pro dipeptide.</text>
        <dbReference type="EC" id="3.4.11.2"/>
    </reaction>
</comment>
<comment type="caution">
    <text evidence="16">The sequence shown here is derived from an EMBL/GenBank/DDBJ whole genome shotgun (WGS) entry which is preliminary data.</text>
</comment>
<dbReference type="EC" id="3.4.11.2" evidence="4"/>
<proteinExistence type="inferred from homology"/>
<dbReference type="Gene3D" id="2.60.40.1730">
    <property type="entry name" value="tricorn interacting facor f3 domain"/>
    <property type="match status" value="1"/>
</dbReference>
<dbReference type="eggNOG" id="COG0308">
    <property type="taxonomic scope" value="Bacteria"/>
</dbReference>
<evidence type="ECO:0000259" key="14">
    <source>
        <dbReference type="Pfam" id="PF01433"/>
    </source>
</evidence>
<dbReference type="InterPro" id="IPR042097">
    <property type="entry name" value="Aminopeptidase_N-like_N_sf"/>
</dbReference>
<dbReference type="GO" id="GO:0008237">
    <property type="term" value="F:metallopeptidase activity"/>
    <property type="evidence" value="ECO:0007669"/>
    <property type="project" value="UniProtKB-KW"/>
</dbReference>
<comment type="cofactor">
    <cofactor evidence="2">
        <name>Zn(2+)</name>
        <dbReference type="ChEBI" id="CHEBI:29105"/>
    </cofactor>
</comment>
<reference evidence="16 17" key="1">
    <citation type="journal article" date="2013" name="ISME J.">
        <title>Metabolic model for the filamentous 'Candidatus Microthrix parvicella' based on genomic and metagenomic analyses.</title>
        <authorList>
            <person name="Jon McIlroy S."/>
            <person name="Kristiansen R."/>
            <person name="Albertsen M."/>
            <person name="Michael Karst S."/>
            <person name="Rossetti S."/>
            <person name="Lund Nielsen J."/>
            <person name="Tandoi V."/>
            <person name="James Seviour R."/>
            <person name="Nielsen P.H."/>
        </authorList>
    </citation>
    <scope>NUCLEOTIDE SEQUENCE [LARGE SCALE GENOMIC DNA]</scope>
    <source>
        <strain evidence="16 17">RN1</strain>
    </source>
</reference>
<dbReference type="InterPro" id="IPR001930">
    <property type="entry name" value="Peptidase_M1"/>
</dbReference>
<accession>R4YWJ2</accession>
<evidence type="ECO:0000256" key="12">
    <source>
        <dbReference type="ARBA" id="ARBA00031533"/>
    </source>
</evidence>
<evidence type="ECO:0000259" key="15">
    <source>
        <dbReference type="Pfam" id="PF17900"/>
    </source>
</evidence>
<evidence type="ECO:0000256" key="5">
    <source>
        <dbReference type="ARBA" id="ARBA00015611"/>
    </source>
</evidence>
<comment type="similarity">
    <text evidence="3">Belongs to the peptidase M1 family.</text>
</comment>
<sequence>MLPRPEIQRRRGAVSPTAAVGMLSVMSLVLVACGSGLATGGTATGADAVPTSTTGTTTTSRATPGSSTTTSTSTSVPEGSSTSGQAQNDEALGIGDDYFPDTGNPGYDVTSYDLTFDVDDDLVSFDAVAKIALTTTETLDELHLDLDGLEVSKATIDGAEVPHRRAGLDLVLTPEEPLKAKAAVAVVVTYGGTPEPRGSEVLGGLGWIGTPGEGSYVVSEPDGASNWFPANDHPSDKARFAFEITVPEGVEAVANGTRTGEETKGGRTTWTWSARDPMATYLATVAIGQYTFFEGQGPGGLPLLSAVADEVVEDEGKAGVEAVLGQLSQMVTVLSQRFGPYPFETYGAIVVGQPLGFALETQTRSVFGSDLWGEPVVQAHELAHQWYGDSVSLERWADIWLNEGFATMGEWLWAEGTGGRGGPPLSSGSAFGPPLNPGPDDLFEPAVYQRGGLTLKALRDAVGDAKFFQIMTTWAADHRLANATTDDFLALVEQVGGAQAKQLVNAWLTDPKPP</sequence>
<evidence type="ECO:0000313" key="17">
    <source>
        <dbReference type="Proteomes" id="UP000018291"/>
    </source>
</evidence>
<dbReference type="InterPro" id="IPR027268">
    <property type="entry name" value="Peptidase_M4/M1_CTD_sf"/>
</dbReference>
<dbReference type="RefSeq" id="WP_012223564.1">
    <property type="nucleotide sequence ID" value="NZ_HG422565.1"/>
</dbReference>
<keyword evidence="17" id="KW-1185">Reference proteome</keyword>
<keyword evidence="8" id="KW-0378">Hydrolase</keyword>
<dbReference type="AlphaFoldDB" id="R4YWJ2"/>
<feature type="domain" description="Aminopeptidase N-like N-terminal" evidence="15">
    <location>
        <begin position="111"/>
        <end position="282"/>
    </location>
</feature>
<dbReference type="InterPro" id="IPR045357">
    <property type="entry name" value="Aminopeptidase_N-like_N"/>
</dbReference>
<evidence type="ECO:0000256" key="9">
    <source>
        <dbReference type="ARBA" id="ARBA00022833"/>
    </source>
</evidence>
<dbReference type="GO" id="GO:0008270">
    <property type="term" value="F:zinc ion binding"/>
    <property type="evidence" value="ECO:0007669"/>
    <property type="project" value="InterPro"/>
</dbReference>
<dbReference type="OrthoDB" id="100605at2"/>
<dbReference type="CDD" id="cd09603">
    <property type="entry name" value="M1_APN_like"/>
    <property type="match status" value="1"/>
</dbReference>
<dbReference type="SUPFAM" id="SSF55486">
    <property type="entry name" value="Metalloproteases ('zincins'), catalytic domain"/>
    <property type="match status" value="1"/>
</dbReference>
<dbReference type="STRING" id="1229780.BN381_100197"/>
<keyword evidence="16" id="KW-0031">Aminopeptidase</keyword>
<dbReference type="PROSITE" id="PS51257">
    <property type="entry name" value="PROKAR_LIPOPROTEIN"/>
    <property type="match status" value="1"/>
</dbReference>
<gene>
    <name evidence="16" type="ORF">BN381_100197</name>
</gene>
<evidence type="ECO:0000256" key="13">
    <source>
        <dbReference type="SAM" id="MobiDB-lite"/>
    </source>
</evidence>